<protein>
    <submittedName>
        <fullName evidence="3">HeH/LEM domain</fullName>
    </submittedName>
</protein>
<accession>A0A8S5QPT6</accession>
<dbReference type="InterPro" id="IPR055634">
    <property type="entry name" value="DUF7210"/>
</dbReference>
<evidence type="ECO:0000313" key="3">
    <source>
        <dbReference type="EMBL" id="DAE21246.1"/>
    </source>
</evidence>
<dbReference type="Pfam" id="PF23843">
    <property type="entry name" value="DUF7210"/>
    <property type="match status" value="1"/>
</dbReference>
<evidence type="ECO:0000259" key="2">
    <source>
        <dbReference type="SMART" id="SM00959"/>
    </source>
</evidence>
<reference evidence="3" key="1">
    <citation type="journal article" date="2021" name="Proc. Natl. Acad. Sci. U.S.A.">
        <title>A Catalog of Tens of Thousands of Viruses from Human Metagenomes Reveals Hidden Associations with Chronic Diseases.</title>
        <authorList>
            <person name="Tisza M.J."/>
            <person name="Buck C.B."/>
        </authorList>
    </citation>
    <scope>NUCLEOTIDE SEQUENCE</scope>
    <source>
        <strain evidence="3">CtkvU4</strain>
    </source>
</reference>
<organism evidence="3">
    <name type="scientific">Caudovirales sp. ctkvU4</name>
    <dbReference type="NCBI Taxonomy" id="2826783"/>
    <lineage>
        <taxon>Viruses</taxon>
        <taxon>Duplodnaviria</taxon>
        <taxon>Heunggongvirae</taxon>
        <taxon>Uroviricota</taxon>
        <taxon>Caudoviricetes</taxon>
    </lineage>
</organism>
<dbReference type="GO" id="GO:0006353">
    <property type="term" value="P:DNA-templated transcription termination"/>
    <property type="evidence" value="ECO:0007669"/>
    <property type="project" value="InterPro"/>
</dbReference>
<dbReference type="InterPro" id="IPR011112">
    <property type="entry name" value="Rho-like_N"/>
</dbReference>
<dbReference type="Pfam" id="PF07498">
    <property type="entry name" value="Rho_N"/>
    <property type="match status" value="1"/>
</dbReference>
<feature type="domain" description="Rho termination factor-like N-terminal" evidence="2">
    <location>
        <begin position="68"/>
        <end position="110"/>
    </location>
</feature>
<feature type="region of interest" description="Disordered" evidence="1">
    <location>
        <begin position="105"/>
        <end position="126"/>
    </location>
</feature>
<proteinExistence type="predicted"/>
<sequence>MKVMIKRFALRHNGKTYQAGQTAELPEETAKKLVVDSPKEFALLDEENHHKEIPIPVGVNEGEIDGPVLDDMTVQELKALAEENGIDLGQAKKKQDIIAIIAAAAEEEPEQGENELPPADLSGSLK</sequence>
<evidence type="ECO:0000256" key="1">
    <source>
        <dbReference type="SAM" id="MobiDB-lite"/>
    </source>
</evidence>
<dbReference type="SMART" id="SM00959">
    <property type="entry name" value="Rho_N"/>
    <property type="match status" value="1"/>
</dbReference>
<dbReference type="EMBL" id="BK015710">
    <property type="protein sequence ID" value="DAE21246.1"/>
    <property type="molecule type" value="Genomic_DNA"/>
</dbReference>
<name>A0A8S5QPT6_9CAUD</name>